<dbReference type="InterPro" id="IPR028939">
    <property type="entry name" value="P5C_Rdtase_cat_N"/>
</dbReference>
<evidence type="ECO:0000256" key="1">
    <source>
        <dbReference type="ARBA" id="ARBA00005525"/>
    </source>
</evidence>
<dbReference type="GO" id="GO:0055129">
    <property type="term" value="P:L-proline biosynthetic process"/>
    <property type="evidence" value="ECO:0007669"/>
    <property type="project" value="TreeGrafter"/>
</dbReference>
<dbReference type="SUPFAM" id="SSF51735">
    <property type="entry name" value="NAD(P)-binding Rossmann-fold domains"/>
    <property type="match status" value="1"/>
</dbReference>
<dbReference type="PANTHER" id="PTHR11645:SF58">
    <property type="entry name" value="NADP-DEPENDENT OXIDOREDUCTASE DOMAIN-CONTAINING PROTEIN 1"/>
    <property type="match status" value="1"/>
</dbReference>
<evidence type="ECO:0000313" key="3">
    <source>
        <dbReference type="Proteomes" id="UP000095280"/>
    </source>
</evidence>
<evidence type="ECO:0000313" key="4">
    <source>
        <dbReference type="WBParaSite" id="maker-uti_cns_0000807-snap-gene-0.2-mRNA-1"/>
    </source>
</evidence>
<dbReference type="Pfam" id="PF03807">
    <property type="entry name" value="F420_oxidored"/>
    <property type="match status" value="1"/>
</dbReference>
<name>A0A1I8G533_9PLAT</name>
<reference evidence="4" key="1">
    <citation type="submission" date="2016-11" db="UniProtKB">
        <authorList>
            <consortium name="WormBaseParasite"/>
        </authorList>
    </citation>
    <scope>IDENTIFICATION</scope>
</reference>
<evidence type="ECO:0000259" key="2">
    <source>
        <dbReference type="Pfam" id="PF03807"/>
    </source>
</evidence>
<dbReference type="PANTHER" id="PTHR11645">
    <property type="entry name" value="PYRROLINE-5-CARBOXYLATE REDUCTASE"/>
    <property type="match status" value="1"/>
</dbReference>
<dbReference type="InterPro" id="IPR036291">
    <property type="entry name" value="NAD(P)-bd_dom_sf"/>
</dbReference>
<protein>
    <submittedName>
        <fullName evidence="4">F420_oxidored domain-containing protein</fullName>
    </submittedName>
</protein>
<keyword evidence="3" id="KW-1185">Reference proteome</keyword>
<dbReference type="WBParaSite" id="maker-uti_cns_0000807-snap-gene-0.2-mRNA-1">
    <property type="protein sequence ID" value="maker-uti_cns_0000807-snap-gene-0.2-mRNA-1"/>
    <property type="gene ID" value="maker-uti_cns_0000807-snap-gene-0.2"/>
</dbReference>
<organism evidence="3 4">
    <name type="scientific">Macrostomum lignano</name>
    <dbReference type="NCBI Taxonomy" id="282301"/>
    <lineage>
        <taxon>Eukaryota</taxon>
        <taxon>Metazoa</taxon>
        <taxon>Spiralia</taxon>
        <taxon>Lophotrochozoa</taxon>
        <taxon>Platyhelminthes</taxon>
        <taxon>Rhabditophora</taxon>
        <taxon>Macrostomorpha</taxon>
        <taxon>Macrostomida</taxon>
        <taxon>Macrostomidae</taxon>
        <taxon>Macrostomum</taxon>
    </lineage>
</organism>
<comment type="similarity">
    <text evidence="1">Belongs to the pyrroline-5-carboxylate reductase family.</text>
</comment>
<dbReference type="GO" id="GO:0004735">
    <property type="term" value="F:pyrroline-5-carboxylate reductase activity"/>
    <property type="evidence" value="ECO:0007669"/>
    <property type="project" value="TreeGrafter"/>
</dbReference>
<dbReference type="AlphaFoldDB" id="A0A1I8G533"/>
<accession>A0A1I8G533</accession>
<proteinExistence type="inferred from homology"/>
<dbReference type="Gene3D" id="3.40.50.720">
    <property type="entry name" value="NAD(P)-binding Rossmann-like Domain"/>
    <property type="match status" value="1"/>
</dbReference>
<dbReference type="Proteomes" id="UP000095280">
    <property type="component" value="Unplaced"/>
</dbReference>
<feature type="domain" description="Pyrroline-5-carboxylate reductase catalytic N-terminal" evidence="2">
    <location>
        <begin position="88"/>
        <end position="177"/>
    </location>
</feature>
<sequence length="392" mass="43488">MATFDLTDITANLPSVQFESALTEEQYAENYLRNKCHSLLYNACAQSVYFVSSLNEFRENRLLVLHPNDKKLSNKLLKDMQAKEPLLVGIIGFGRLGSRLANFLVRGSGLMPQELKISTRRPELASDLTARGCICVFDNAKVASSVHLLFLCCPPAALPSVADEIRDHLSPRTIVYSYVTGYRERKLRQLLDHEALICPAFSCRPALASVWPMSAEMVDLMMRPATALAACPVAPPASSQDEEDCDNEPGAFLRTDPKLITLWIYSLANLCTLKRHTVDETLAIVNHICVRSAIKPARPTGEDDDEKQLLNEAAAAEAEAAAAALLLQPRDLIRGLDASDEHLPLFDLTEISQQATFLDDRLRRDAALRRSFTDRFCQRLGAACTKLKFHSG</sequence>